<dbReference type="Pfam" id="PF02843">
    <property type="entry name" value="GARS_C"/>
    <property type="match status" value="1"/>
</dbReference>
<dbReference type="PROSITE" id="PS51293">
    <property type="entry name" value="SANT"/>
    <property type="match status" value="1"/>
</dbReference>
<evidence type="ECO:0000259" key="38">
    <source>
        <dbReference type="PROSITE" id="PS50090"/>
    </source>
</evidence>
<dbReference type="SUPFAM" id="SSF55326">
    <property type="entry name" value="PurM N-terminal domain-like"/>
    <property type="match status" value="1"/>
</dbReference>
<dbReference type="InterPro" id="IPR013815">
    <property type="entry name" value="ATP_grasp_subdomain_1"/>
</dbReference>
<dbReference type="InterPro" id="IPR037123">
    <property type="entry name" value="PRibGlycinamide_synth_C_sf"/>
</dbReference>
<evidence type="ECO:0000256" key="18">
    <source>
        <dbReference type="ARBA" id="ARBA00022679"/>
    </source>
</evidence>
<keyword evidence="17" id="KW-0436">Ligase</keyword>
<evidence type="ECO:0000256" key="15">
    <source>
        <dbReference type="ARBA" id="ARBA00021140"/>
    </source>
</evidence>
<dbReference type="InterPro" id="IPR000115">
    <property type="entry name" value="PRibGlycinamide_synth"/>
</dbReference>
<evidence type="ECO:0000256" key="33">
    <source>
        <dbReference type="ARBA" id="ARBA00032931"/>
    </source>
</evidence>
<dbReference type="PANTHER" id="PTHR10520">
    <property type="entry name" value="TRIFUNCTIONAL PURINE BIOSYNTHETIC PROTEIN ADENOSINE-3-RELATED"/>
    <property type="match status" value="1"/>
</dbReference>
<dbReference type="SUPFAM" id="SSF51246">
    <property type="entry name" value="Rudiment single hybrid motif"/>
    <property type="match status" value="1"/>
</dbReference>
<dbReference type="EC" id="6.3.4.13" evidence="13"/>
<dbReference type="Gene3D" id="3.90.600.10">
    <property type="entry name" value="Phosphoribosylglycinamide synthetase, C-terminal domain"/>
    <property type="match status" value="1"/>
</dbReference>
<evidence type="ECO:0000256" key="23">
    <source>
        <dbReference type="ARBA" id="ARBA00022771"/>
    </source>
</evidence>
<dbReference type="SUPFAM" id="SSF46934">
    <property type="entry name" value="UBA-like"/>
    <property type="match status" value="1"/>
</dbReference>
<dbReference type="InterPro" id="IPR013087">
    <property type="entry name" value="Znf_C2H2_type"/>
</dbReference>
<dbReference type="SUPFAM" id="SSF46689">
    <property type="entry name" value="Homeodomain-like"/>
    <property type="match status" value="1"/>
</dbReference>
<dbReference type="GO" id="GO:0004644">
    <property type="term" value="F:phosphoribosylglycinamide formyltransferase activity"/>
    <property type="evidence" value="ECO:0007669"/>
    <property type="project" value="UniProtKB-EC"/>
</dbReference>
<dbReference type="InterPro" id="IPR036676">
    <property type="entry name" value="PurM-like_C_sf"/>
</dbReference>
<dbReference type="Pfam" id="PF00551">
    <property type="entry name" value="Formyl_trans_N"/>
    <property type="match status" value="1"/>
</dbReference>
<evidence type="ECO:0000256" key="8">
    <source>
        <dbReference type="ARBA" id="ARBA00008696"/>
    </source>
</evidence>
<comment type="pathway">
    <text evidence="3">Purine metabolism; IMP biosynthesis via de novo pathway; 5-amino-1-(5-phospho-D-ribosyl)imidazole from N(2)-formyl-N(1)-(5-phospho-D-ribosyl)glycinamide: step 2/2.</text>
</comment>
<dbReference type="HAMAP" id="MF_00138">
    <property type="entry name" value="GARS"/>
    <property type="match status" value="1"/>
</dbReference>
<dbReference type="NCBIfam" id="TIGR00878">
    <property type="entry name" value="purM"/>
    <property type="match status" value="1"/>
</dbReference>
<dbReference type="Gene3D" id="1.10.8.10">
    <property type="entry name" value="DNA helicase RuvA subunit, C-terminal domain"/>
    <property type="match status" value="1"/>
</dbReference>
<dbReference type="VEuPathDB" id="FungiDB:H310_00021"/>
<evidence type="ECO:0000256" key="9">
    <source>
        <dbReference type="ARBA" id="ARBA00008995"/>
    </source>
</evidence>
<dbReference type="InterPro" id="IPR031781">
    <property type="entry name" value="SF3A2_dom"/>
</dbReference>
<dbReference type="SMART" id="SM01209">
    <property type="entry name" value="GARS_A"/>
    <property type="match status" value="1"/>
</dbReference>
<dbReference type="InterPro" id="IPR011761">
    <property type="entry name" value="ATP-grasp"/>
</dbReference>
<dbReference type="InterPro" id="IPR004607">
    <property type="entry name" value="GART"/>
</dbReference>
<evidence type="ECO:0000259" key="39">
    <source>
        <dbReference type="PROSITE" id="PS50171"/>
    </source>
</evidence>
<dbReference type="CDD" id="cd14947">
    <property type="entry name" value="NBR1_like"/>
    <property type="match status" value="1"/>
</dbReference>
<dbReference type="FunFam" id="3.90.650.10:FF:000011">
    <property type="entry name" value="Phosphoribosylformylglycinamidine cyclo-ligase"/>
    <property type="match status" value="1"/>
</dbReference>
<dbReference type="InterPro" id="IPR009057">
    <property type="entry name" value="Homeodomain-like_sf"/>
</dbReference>
<evidence type="ECO:0000256" key="26">
    <source>
        <dbReference type="ARBA" id="ARBA00023015"/>
    </source>
</evidence>
<evidence type="ECO:0000256" key="32">
    <source>
        <dbReference type="ARBA" id="ARBA00031908"/>
    </source>
</evidence>
<dbReference type="InterPro" id="IPR036914">
    <property type="entry name" value="MGS-like_dom_sf"/>
</dbReference>
<dbReference type="VEuPathDB" id="FungiDB:H310_00019"/>
<dbReference type="CDD" id="cd08645">
    <property type="entry name" value="FMT_core_GART"/>
    <property type="match status" value="1"/>
</dbReference>
<evidence type="ECO:0000256" key="3">
    <source>
        <dbReference type="ARBA" id="ARBA00004686"/>
    </source>
</evidence>
<reference evidence="43 44" key="1">
    <citation type="submission" date="2018-08" db="EMBL/GenBank/DDBJ databases">
        <title>Aphanomyces genome sequencing and annotation.</title>
        <authorList>
            <person name="Minardi D."/>
            <person name="Oidtmann B."/>
            <person name="Van Der Giezen M."/>
            <person name="Studholme D.J."/>
        </authorList>
    </citation>
    <scope>NUCLEOTIDE SEQUENCE [LARGE SCALE GENOMIC DNA]</scope>
    <source>
        <strain evidence="43 44">NJM0002</strain>
    </source>
</reference>
<evidence type="ECO:0000256" key="37">
    <source>
        <dbReference type="SAM" id="MobiDB-lite"/>
    </source>
</evidence>
<dbReference type="SMART" id="SM01050">
    <property type="entry name" value="CactinC_cactus"/>
    <property type="match status" value="1"/>
</dbReference>
<evidence type="ECO:0000259" key="40">
    <source>
        <dbReference type="PROSITE" id="PS50975"/>
    </source>
</evidence>
<dbReference type="Gene3D" id="3.40.50.20">
    <property type="match status" value="1"/>
</dbReference>
<dbReference type="InterPro" id="IPR016188">
    <property type="entry name" value="PurM-like_N"/>
</dbReference>
<dbReference type="NCBIfam" id="TIGR00877">
    <property type="entry name" value="purD"/>
    <property type="match status" value="1"/>
</dbReference>
<dbReference type="SUPFAM" id="SSF53328">
    <property type="entry name" value="Formyltransferase"/>
    <property type="match status" value="1"/>
</dbReference>
<keyword evidence="21 36" id="KW-0547">Nucleotide-binding</keyword>
<comment type="caution">
    <text evidence="43">The sequence shown here is derived from an EMBL/GenBank/DDBJ whole genome shotgun (WGS) entry which is preliminary data.</text>
</comment>
<dbReference type="Pfam" id="PF00249">
    <property type="entry name" value="Myb_DNA-binding"/>
    <property type="match status" value="1"/>
</dbReference>
<keyword evidence="24" id="KW-0862">Zinc</keyword>
<dbReference type="InterPro" id="IPR017884">
    <property type="entry name" value="SANT_dom"/>
</dbReference>
<dbReference type="InterPro" id="IPR013783">
    <property type="entry name" value="Ig-like_fold"/>
</dbReference>
<dbReference type="Pfam" id="PF12874">
    <property type="entry name" value="zf-met"/>
    <property type="match status" value="1"/>
</dbReference>
<evidence type="ECO:0000256" key="13">
    <source>
        <dbReference type="ARBA" id="ARBA00013255"/>
    </source>
</evidence>
<evidence type="ECO:0000256" key="34">
    <source>
        <dbReference type="ARBA" id="ARBA00033093"/>
    </source>
</evidence>
<feature type="region of interest" description="Disordered" evidence="37">
    <location>
        <begin position="231"/>
        <end position="279"/>
    </location>
</feature>
<evidence type="ECO:0000256" key="36">
    <source>
        <dbReference type="PROSITE-ProRule" id="PRU00409"/>
    </source>
</evidence>
<dbReference type="PANTHER" id="PTHR10520:SF12">
    <property type="entry name" value="TRIFUNCTIONAL PURINE BIOSYNTHETIC PROTEIN ADENOSINE-3"/>
    <property type="match status" value="1"/>
</dbReference>
<dbReference type="Gene3D" id="3.30.1490.20">
    <property type="entry name" value="ATP-grasp fold, A domain"/>
    <property type="match status" value="1"/>
</dbReference>
<evidence type="ECO:0000259" key="41">
    <source>
        <dbReference type="PROSITE" id="PS51293"/>
    </source>
</evidence>
<dbReference type="InterPro" id="IPR010918">
    <property type="entry name" value="PurM-like_C_dom"/>
</dbReference>
<dbReference type="PROSITE" id="PS51294">
    <property type="entry name" value="HTH_MYB"/>
    <property type="match status" value="1"/>
</dbReference>
<dbReference type="PROSITE" id="PS00184">
    <property type="entry name" value="GARS"/>
    <property type="match status" value="1"/>
</dbReference>
<evidence type="ECO:0000256" key="24">
    <source>
        <dbReference type="ARBA" id="ARBA00022833"/>
    </source>
</evidence>
<keyword evidence="16" id="KW-0963">Cytoplasm</keyword>
<dbReference type="GO" id="GO:0005524">
    <property type="term" value="F:ATP binding"/>
    <property type="evidence" value="ECO:0007669"/>
    <property type="project" value="UniProtKB-UniRule"/>
</dbReference>
<dbReference type="Gene3D" id="3.90.650.10">
    <property type="entry name" value="PurM-like C-terminal domain"/>
    <property type="match status" value="1"/>
</dbReference>
<organism evidence="43 44">
    <name type="scientific">Aphanomyces invadans</name>
    <dbReference type="NCBI Taxonomy" id="157072"/>
    <lineage>
        <taxon>Eukaryota</taxon>
        <taxon>Sar</taxon>
        <taxon>Stramenopiles</taxon>
        <taxon>Oomycota</taxon>
        <taxon>Saprolegniomycetes</taxon>
        <taxon>Saprolegniales</taxon>
        <taxon>Verrucalvaceae</taxon>
        <taxon>Aphanomyces</taxon>
    </lineage>
</organism>
<keyword evidence="30" id="KW-0539">Nucleus</keyword>
<dbReference type="InterPro" id="IPR009060">
    <property type="entry name" value="UBA-like_sf"/>
</dbReference>
<dbReference type="VEuPathDB" id="FungiDB:H310_00020"/>
<dbReference type="GO" id="GO:0005829">
    <property type="term" value="C:cytosol"/>
    <property type="evidence" value="ECO:0007669"/>
    <property type="project" value="TreeGrafter"/>
</dbReference>
<dbReference type="PROSITE" id="PS50975">
    <property type="entry name" value="ATP_GRASP"/>
    <property type="match status" value="1"/>
</dbReference>
<dbReference type="PROSITE" id="PS50171">
    <property type="entry name" value="ZF_MATRIN"/>
    <property type="match status" value="1"/>
</dbReference>
<evidence type="ECO:0000256" key="17">
    <source>
        <dbReference type="ARBA" id="ARBA00022598"/>
    </source>
</evidence>
<evidence type="ECO:0000256" key="30">
    <source>
        <dbReference type="ARBA" id="ARBA00023242"/>
    </source>
</evidence>
<dbReference type="FunFam" id="3.30.470.20:FF:000018">
    <property type="entry name" value="Trifunctional purine biosynthetic protein adenosine-3"/>
    <property type="match status" value="1"/>
</dbReference>
<comment type="subcellular location">
    <subcellularLocation>
        <location evidence="2">Cytoplasm</location>
    </subcellularLocation>
    <subcellularLocation>
        <location evidence="1">Nucleus</location>
    </subcellularLocation>
</comment>
<keyword evidence="19" id="KW-0479">Metal-binding</keyword>
<dbReference type="SUPFAM" id="SSF56042">
    <property type="entry name" value="PurM C-terminal domain-like"/>
    <property type="match status" value="1"/>
</dbReference>
<accession>A0A3R6Z3M8</accession>
<dbReference type="InterPro" id="IPR032350">
    <property type="entry name" value="Nbr1_FW"/>
</dbReference>
<dbReference type="VEuPathDB" id="FungiDB:H310_00018"/>
<evidence type="ECO:0000256" key="28">
    <source>
        <dbReference type="ARBA" id="ARBA00023187"/>
    </source>
</evidence>
<dbReference type="FunFam" id="3.90.600.10:FF:000001">
    <property type="entry name" value="Trifunctional purine biosynthetic protein adenosine-3"/>
    <property type="match status" value="1"/>
</dbReference>
<dbReference type="InterPro" id="IPR016185">
    <property type="entry name" value="PreATP-grasp_dom_sf"/>
</dbReference>
<dbReference type="InterPro" id="IPR002376">
    <property type="entry name" value="Formyl_transf_N"/>
</dbReference>
<dbReference type="InterPro" id="IPR036921">
    <property type="entry name" value="PurM-like_N_sf"/>
</dbReference>
<dbReference type="PROSITE" id="PS00373">
    <property type="entry name" value="GART"/>
    <property type="match status" value="1"/>
</dbReference>
<evidence type="ECO:0000256" key="16">
    <source>
        <dbReference type="ARBA" id="ARBA00022490"/>
    </source>
</evidence>
<dbReference type="GO" id="GO:0046084">
    <property type="term" value="P:adenine biosynthetic process"/>
    <property type="evidence" value="ECO:0007669"/>
    <property type="project" value="TreeGrafter"/>
</dbReference>
<evidence type="ECO:0000256" key="27">
    <source>
        <dbReference type="ARBA" id="ARBA00023163"/>
    </source>
</evidence>
<dbReference type="EC" id="2.1.2.2" evidence="11"/>
<feature type="domain" description="Myb-like" evidence="38">
    <location>
        <begin position="117"/>
        <end position="167"/>
    </location>
</feature>
<dbReference type="GO" id="GO:0005681">
    <property type="term" value="C:spliceosomal complex"/>
    <property type="evidence" value="ECO:0007669"/>
    <property type="project" value="UniProtKB-KW"/>
</dbReference>
<dbReference type="InterPro" id="IPR003604">
    <property type="entry name" value="Matrin/U1-like-C_Znf_C2H2"/>
</dbReference>
<keyword evidence="27" id="KW-0804">Transcription</keyword>
<dbReference type="FunFam" id="3.40.50.20:FF:000006">
    <property type="entry name" value="Phosphoribosylamine--glycine ligase, chloroplastic"/>
    <property type="match status" value="1"/>
</dbReference>
<keyword evidence="28" id="KW-0507">mRNA processing</keyword>
<dbReference type="EMBL" id="QUSY01000080">
    <property type="protein sequence ID" value="RHY33340.1"/>
    <property type="molecule type" value="Genomic_DNA"/>
</dbReference>
<dbReference type="CDD" id="cd00167">
    <property type="entry name" value="SANT"/>
    <property type="match status" value="1"/>
</dbReference>
<keyword evidence="20" id="KW-0747">Spliceosome</keyword>
<dbReference type="Gene3D" id="1.10.10.60">
    <property type="entry name" value="Homeodomain-like"/>
    <property type="match status" value="1"/>
</dbReference>
<dbReference type="InterPro" id="IPR001555">
    <property type="entry name" value="GART_AS"/>
</dbReference>
<evidence type="ECO:0000256" key="35">
    <source>
        <dbReference type="ARBA" id="ARBA00049057"/>
    </source>
</evidence>
<evidence type="ECO:0000256" key="6">
    <source>
        <dbReference type="ARBA" id="ARBA00007423"/>
    </source>
</evidence>
<evidence type="ECO:0000256" key="12">
    <source>
        <dbReference type="ARBA" id="ARBA00013047"/>
    </source>
</evidence>
<dbReference type="Gene3D" id="2.60.40.10">
    <property type="entry name" value="Immunoglobulins"/>
    <property type="match status" value="1"/>
</dbReference>
<feature type="domain" description="HTH myb-type" evidence="42">
    <location>
        <begin position="117"/>
        <end position="171"/>
    </location>
</feature>
<proteinExistence type="inferred from homology"/>
<comment type="similarity">
    <text evidence="6">In the N-terminal section; belongs to the GARS family.</text>
</comment>
<evidence type="ECO:0000256" key="29">
    <source>
        <dbReference type="ARBA" id="ARBA00023211"/>
    </source>
</evidence>
<dbReference type="Pfam" id="PF00586">
    <property type="entry name" value="AIRS"/>
    <property type="match status" value="1"/>
</dbReference>
<keyword evidence="25 36" id="KW-0067">ATP-binding</keyword>
<evidence type="ECO:0000256" key="4">
    <source>
        <dbReference type="ARBA" id="ARBA00005054"/>
    </source>
</evidence>
<dbReference type="PROSITE" id="PS50090">
    <property type="entry name" value="MYB_LIKE"/>
    <property type="match status" value="1"/>
</dbReference>
<dbReference type="Gene3D" id="3.30.1330.10">
    <property type="entry name" value="PurM-like, N-terminal domain"/>
    <property type="match status" value="1"/>
</dbReference>
<dbReference type="Gene3D" id="3.40.50.1380">
    <property type="entry name" value="Methylglyoxal synthase-like domain"/>
    <property type="match status" value="1"/>
</dbReference>
<evidence type="ECO:0000313" key="44">
    <source>
        <dbReference type="Proteomes" id="UP000285060"/>
    </source>
</evidence>
<dbReference type="Gene3D" id="2.60.40.2690">
    <property type="match status" value="1"/>
</dbReference>
<feature type="domain" description="ATP-grasp" evidence="40">
    <location>
        <begin position="734"/>
        <end position="939"/>
    </location>
</feature>
<dbReference type="FunFam" id="3.40.50.170:FF:000013">
    <property type="entry name" value="Phosphoribosylamine-glycine ligase"/>
    <property type="match status" value="1"/>
</dbReference>
<dbReference type="InterPro" id="IPR001005">
    <property type="entry name" value="SANT/Myb"/>
</dbReference>
<evidence type="ECO:0000256" key="2">
    <source>
        <dbReference type="ARBA" id="ARBA00004496"/>
    </source>
</evidence>
<keyword evidence="26" id="KW-0805">Transcription regulation</keyword>
<dbReference type="FunFam" id="3.30.1330.10:FF:000001">
    <property type="entry name" value="Phosphoribosylformylglycinamidine cyclo-ligase"/>
    <property type="match status" value="1"/>
</dbReference>
<dbReference type="Pfam" id="PF14555">
    <property type="entry name" value="UBA_4"/>
    <property type="match status" value="1"/>
</dbReference>
<dbReference type="SUPFAM" id="SSF52440">
    <property type="entry name" value="PreATP-grasp domain"/>
    <property type="match status" value="1"/>
</dbReference>
<evidence type="ECO:0000256" key="1">
    <source>
        <dbReference type="ARBA" id="ARBA00004123"/>
    </source>
</evidence>
<dbReference type="GO" id="GO:0006189">
    <property type="term" value="P:'de novo' IMP biosynthetic process"/>
    <property type="evidence" value="ECO:0007669"/>
    <property type="project" value="UniProtKB-UniPathway"/>
</dbReference>
<dbReference type="Proteomes" id="UP000285060">
    <property type="component" value="Unassembled WGS sequence"/>
</dbReference>
<evidence type="ECO:0000256" key="11">
    <source>
        <dbReference type="ARBA" id="ARBA00012254"/>
    </source>
</evidence>
<dbReference type="InterPro" id="IPR020562">
    <property type="entry name" value="PRibGlycinamide_synth_N"/>
</dbReference>
<dbReference type="Gene3D" id="3.40.50.170">
    <property type="entry name" value="Formyl transferase, N-terminal domain"/>
    <property type="match status" value="1"/>
</dbReference>
<dbReference type="FunFam" id="3.30.1490.20:FF:000006">
    <property type="entry name" value="phosphoribosylamine--glycine ligase, chloroplastic-like"/>
    <property type="match status" value="1"/>
</dbReference>
<dbReference type="GO" id="GO:0004637">
    <property type="term" value="F:phosphoribosylamine-glycine ligase activity"/>
    <property type="evidence" value="ECO:0007669"/>
    <property type="project" value="UniProtKB-EC"/>
</dbReference>
<dbReference type="CDD" id="cd02196">
    <property type="entry name" value="PurM"/>
    <property type="match status" value="1"/>
</dbReference>
<dbReference type="NCBIfam" id="TIGR01557">
    <property type="entry name" value="myb_SHAQKYF"/>
    <property type="match status" value="1"/>
</dbReference>
<dbReference type="InterPro" id="IPR020561">
    <property type="entry name" value="PRibGlycinamid_synth_ATP-grasp"/>
</dbReference>
<comment type="similarity">
    <text evidence="8">In the central section; belongs to the AIR synthase family.</text>
</comment>
<dbReference type="InterPro" id="IPR004733">
    <property type="entry name" value="PurM_cligase"/>
</dbReference>
<comment type="pathway">
    <text evidence="5">Purine metabolism; IMP biosynthesis via de novo pathway; N(1)-(5-phospho-D-ribosyl)glycinamide from 5-phospho-alpha-D-ribose 1-diphosphate: step 2/2.</text>
</comment>
<dbReference type="SUPFAM" id="SSF56059">
    <property type="entry name" value="Glutathione synthetase ATP-binding domain-like"/>
    <property type="match status" value="1"/>
</dbReference>
<dbReference type="Pfam" id="PF01071">
    <property type="entry name" value="GARS_A"/>
    <property type="match status" value="1"/>
</dbReference>
<evidence type="ECO:0000256" key="7">
    <source>
        <dbReference type="ARBA" id="ARBA00008630"/>
    </source>
</evidence>
<dbReference type="UniPathway" id="UPA00074">
    <property type="reaction ID" value="UER00125"/>
</dbReference>
<comment type="similarity">
    <text evidence="7">In the C-terminal section; belongs to the GART family.</text>
</comment>
<dbReference type="HAMAP" id="MF_01930">
    <property type="entry name" value="PurN"/>
    <property type="match status" value="1"/>
</dbReference>
<feature type="region of interest" description="Disordered" evidence="37">
    <location>
        <begin position="1"/>
        <end position="72"/>
    </location>
</feature>
<evidence type="ECO:0000256" key="20">
    <source>
        <dbReference type="ARBA" id="ARBA00022728"/>
    </source>
</evidence>
<dbReference type="InterPro" id="IPR020560">
    <property type="entry name" value="PRibGlycinamide_synth_C-dom"/>
</dbReference>
<dbReference type="InterPro" id="IPR006447">
    <property type="entry name" value="Myb_dom_plants"/>
</dbReference>
<comment type="similarity">
    <text evidence="10">Belongs to the AIR synthase family.</text>
</comment>
<keyword evidence="23" id="KW-0863">Zinc-finger</keyword>
<name>A0A3R6Z3M8_9STRA</name>
<dbReference type="Gene3D" id="3.30.470.20">
    <property type="entry name" value="ATP-grasp fold, B domain"/>
    <property type="match status" value="1"/>
</dbReference>
<gene>
    <name evidence="43" type="ORF">DYB32_001710</name>
</gene>
<evidence type="ECO:0000256" key="21">
    <source>
        <dbReference type="ARBA" id="ARBA00022741"/>
    </source>
</evidence>
<comment type="similarity">
    <text evidence="9">Belongs to the SF3A2 family.</text>
</comment>
<dbReference type="GO" id="GO:0004641">
    <property type="term" value="F:phosphoribosylformylglycinamidine cyclo-ligase activity"/>
    <property type="evidence" value="ECO:0007669"/>
    <property type="project" value="UniProtKB-EC"/>
</dbReference>
<feature type="domain" description="SANT" evidence="41">
    <location>
        <begin position="120"/>
        <end position="164"/>
    </location>
</feature>
<evidence type="ECO:0000256" key="25">
    <source>
        <dbReference type="ARBA" id="ARBA00022840"/>
    </source>
</evidence>
<dbReference type="InterPro" id="IPR039517">
    <property type="entry name" value="C6orf106_UBA-like"/>
</dbReference>
<dbReference type="InterPro" id="IPR036477">
    <property type="entry name" value="Formyl_transf_N_sf"/>
</dbReference>
<dbReference type="InterPro" id="IPR017930">
    <property type="entry name" value="Myb_dom"/>
</dbReference>
<comment type="pathway">
    <text evidence="4">Purine metabolism; IMP biosynthesis via de novo pathway; N(2)-formyl-N(1)-(5-phospho-D-ribosyl)glycinamide from N(1)-(5-phospho-D-ribosyl)glycinamide (10-formyl THF route): step 1/1.</text>
</comment>
<evidence type="ECO:0000256" key="19">
    <source>
        <dbReference type="ARBA" id="ARBA00022723"/>
    </source>
</evidence>
<dbReference type="NCBIfam" id="TIGR00639">
    <property type="entry name" value="PurN"/>
    <property type="match status" value="1"/>
</dbReference>
<feature type="compositionally biased region" description="Low complexity" evidence="37">
    <location>
        <begin position="246"/>
        <end position="267"/>
    </location>
</feature>
<dbReference type="Pfam" id="PF02844">
    <property type="entry name" value="GARS_N"/>
    <property type="match status" value="1"/>
</dbReference>
<dbReference type="InterPro" id="IPR020559">
    <property type="entry name" value="PRibGlycinamide_synth_CS"/>
</dbReference>
<feature type="domain" description="Matrin-type" evidence="39">
    <location>
        <begin position="365"/>
        <end position="395"/>
    </location>
</feature>
<dbReference type="GO" id="GO:0008270">
    <property type="term" value="F:zinc ion binding"/>
    <property type="evidence" value="ECO:0007669"/>
    <property type="project" value="UniProtKB-KW"/>
</dbReference>
<evidence type="ECO:0000256" key="31">
    <source>
        <dbReference type="ARBA" id="ARBA00023268"/>
    </source>
</evidence>
<dbReference type="SMART" id="SM00451">
    <property type="entry name" value="ZnF_U1"/>
    <property type="match status" value="1"/>
</dbReference>
<keyword evidence="29" id="KW-0464">Manganese</keyword>
<dbReference type="Pfam" id="PF16835">
    <property type="entry name" value="SF3A2"/>
    <property type="match status" value="1"/>
</dbReference>
<protein>
    <recommendedName>
        <fullName evidence="14">Phosphoribosylformylglycinamidine cyclo-ligase</fullName>
        <ecNumber evidence="11">2.1.2.2</ecNumber>
        <ecNumber evidence="12">6.3.3.1</ecNumber>
        <ecNumber evidence="13">6.3.4.13</ecNumber>
    </recommendedName>
    <alternativeName>
        <fullName evidence="33">AIR synthase</fullName>
    </alternativeName>
    <alternativeName>
        <fullName evidence="34">AIRS</fullName>
    </alternativeName>
    <alternativeName>
        <fullName evidence="32">Phosphoribosyl-aminoimidazole synthetase</fullName>
    </alternativeName>
    <alternativeName>
        <fullName evidence="15">Trifunctional purine biosynthetic protein adenosine-3</fullName>
    </alternativeName>
</protein>
<evidence type="ECO:0000256" key="5">
    <source>
        <dbReference type="ARBA" id="ARBA00005174"/>
    </source>
</evidence>
<evidence type="ECO:0000256" key="22">
    <source>
        <dbReference type="ARBA" id="ARBA00022755"/>
    </source>
</evidence>
<evidence type="ECO:0000256" key="14">
    <source>
        <dbReference type="ARBA" id="ARBA00020367"/>
    </source>
</evidence>
<keyword evidence="22" id="KW-0658">Purine biosynthesis</keyword>
<dbReference type="Pfam" id="PF02769">
    <property type="entry name" value="AIRS_C"/>
    <property type="match status" value="1"/>
</dbReference>
<feature type="compositionally biased region" description="Acidic residues" evidence="37">
    <location>
        <begin position="268"/>
        <end position="279"/>
    </location>
</feature>
<keyword evidence="28" id="KW-0508">mRNA splicing</keyword>
<dbReference type="InterPro" id="IPR011054">
    <property type="entry name" value="Rudment_hybrid_motif"/>
</dbReference>
<dbReference type="SMART" id="SM00717">
    <property type="entry name" value="SANT"/>
    <property type="match status" value="1"/>
</dbReference>
<dbReference type="GO" id="GO:0003677">
    <property type="term" value="F:DNA binding"/>
    <property type="evidence" value="ECO:0007669"/>
    <property type="project" value="InterPro"/>
</dbReference>
<evidence type="ECO:0000259" key="42">
    <source>
        <dbReference type="PROSITE" id="PS51294"/>
    </source>
</evidence>
<dbReference type="HAMAP" id="MF_00741">
    <property type="entry name" value="AIRS"/>
    <property type="match status" value="1"/>
</dbReference>
<evidence type="ECO:0000313" key="43">
    <source>
        <dbReference type="EMBL" id="RHY33340.1"/>
    </source>
</evidence>
<dbReference type="SMART" id="SM01210">
    <property type="entry name" value="GARS_C"/>
    <property type="match status" value="1"/>
</dbReference>
<dbReference type="InterPro" id="IPR000690">
    <property type="entry name" value="Matrin/U1-C_Znf_C2H2"/>
</dbReference>
<dbReference type="GO" id="GO:0008380">
    <property type="term" value="P:RNA splicing"/>
    <property type="evidence" value="ECO:0007669"/>
    <property type="project" value="UniProtKB-KW"/>
</dbReference>
<keyword evidence="31" id="KW-0511">Multifunctional enzyme</keyword>
<keyword evidence="18" id="KW-0808">Transferase</keyword>
<comment type="catalytic activity">
    <reaction evidence="35">
        <text>2-formamido-N(1)-(5-O-phospho-beta-D-ribosyl)acetamidine + ATP = 5-amino-1-(5-phospho-beta-D-ribosyl)imidazole + ADP + phosphate + H(+)</text>
        <dbReference type="Rhea" id="RHEA:23032"/>
        <dbReference type="ChEBI" id="CHEBI:15378"/>
        <dbReference type="ChEBI" id="CHEBI:30616"/>
        <dbReference type="ChEBI" id="CHEBI:43474"/>
        <dbReference type="ChEBI" id="CHEBI:137981"/>
        <dbReference type="ChEBI" id="CHEBI:147287"/>
        <dbReference type="ChEBI" id="CHEBI:456216"/>
        <dbReference type="EC" id="6.3.3.1"/>
    </reaction>
</comment>
<sequence length="1809" mass="196161">MKSYDMQPHQTSYTHGPLSRHQYASSAASPYPGYLPHYDDQRPQHQQHHHQSMSNVDETPVARTGIQPRGFGDEYASRHHIHAHPRPMHAEPSRGVAYHDELSSIDASSTGMHGDLKDSKKRERWTHDEHARFMEGLNMYGRKWKKIQTHVKTKTAVQVRTHAYGYFAKLLRNMPEDDVIWGAAEELTSLPSAVLKGPGSGKRRVEPMTGREGMDVLRKFVFSKRKQATNDEKRKFTSDDEEEETGTTTCTTANFTATPNCTDNASSVDDDGDEDDMDESDISIRTTAATILSVARGAFGINLWRWISGNLMDFQNRAGSKPGSGGVASEQQQAIDRRERLRKLALETVDLSKDPYILKNHLGTFECKLCLTLHSNEGNYLAHTQGKRHQTNLARRAAKDAADASASVVPTKPVIVPRRTIKIGLPGYRVTKQRDPDTGARMLLFQVDYPDVADGFQPRHRFMSAYEQKVEPADKNFQYLLMACEPYETVAFKVPNMDIDKSEGKFFSNWDKLSKSFTLQLTFASPVRLVVAFLPDSSVTTEESLKAWGVGSHGFVRSATWAFDKIAVVVDSNDFARIRDSVSQHGELALSVNDRKLLSQKAFRAFASLDNRAASSLQVEIPQRNILLVGNGGREHALAWKLAQSPQAAHIFVAPGNGGTAAGANPKISNVALSPDHPDALIAFCKEHNVSLCVVGPEAPLVVGLADKMNAAGIPTFGPSQRAAQLEGSKAFSKDFMARHDIPTAAYKNFTSYDDAKAFIDSIDYNVVIKASGIAAGKGVLIPTTKEETYAALKEVMVSKAFGNAGDEVVIEEFMTGEEVSLLAFCDGQRVVAMPGAQDHKRIFDNDQGPNTGGMGVYAPAPCLFGQVEQDCVEIVQKSVTALAKEGLPYVGILFAGFMLTPNGPKIVEFNCRFGDPETEVVLPLLNSDLVEIMLACVEHRLDPSLVKWKNGAAATVVMASEGYPDSYPKGRVITGTDAANALPNVTVFHAGTALRDNKELVTSGGRVLTVTATATSMKDAIEKAYEGVSKIHFDGAQHRSDIGHRGLLRSCPTIKIGVLGSTRGSSLQPVLDAIAAKELNATVEIVVSDRKASGILERARNHNIEAHAVSGKGKTRDQLDAEVTALLQAKKVDLILCIGYMRILSASFCQAWAGRVLNVHPSLLPDFAGGMDLAVHQAVIDAKKTVTGCTVHYVTEDVDAGPIAVQLKCPVYPADVAETVKARVQPLEGAAFLYAIKRHQVHAYMGRVQKQTISYADAGVSIDAGNALVQKIKPLCKSTVRAGCDADLGGFGGLFDLQAAGYDKDTVLVACTDGVGTKLKIAQLTGQHKTVGIDLVAMCVNDLLVQGAEPLFFLDYYACGALDVDAAAEVVEGIAEGCRQSECGLIGGETAEMPSMYHGGDYDLAGFCIGAVHKTKLLPLPARNGDVVLGLPSAGLHSNGYSLVRKLVEVANLTYGSPCPWDATSTLGANLLTPTRIYVKAIMPLLKQGLIRAMAHITGGGLLENIPRVLANTNAVEIDAAAWRLPPVFGWLRSVGNLPDDEMTRTFNCGIGMVLIVAPDHEAQVVELLKAEHVVRLGSVVPRANDCAAQLGGMSDADDLLRMFQSITTKDHDDLVQQFSKILQCDAATSTFFLESSNWNVETAANMYLTTIGGAAVGAMDVYQPSTLQPEARFLTDLSAAQSALLLPLQPVQLRLSFQNIGMAPWPERTSLVLSQGFDFNTPPEIQVQSVEVGGTVDINLSLTMPAESGTHYGTWRLMWECGYFGDPVWVVLTVVDDKGKDLVDDSATTCAMEVVEGELYDQDDMEL</sequence>
<keyword evidence="44" id="KW-1185">Reference proteome</keyword>
<dbReference type="CDD" id="cd14349">
    <property type="entry name" value="UBA_CF106"/>
    <property type="match status" value="1"/>
</dbReference>
<evidence type="ECO:0000256" key="10">
    <source>
        <dbReference type="ARBA" id="ARBA00010280"/>
    </source>
</evidence>
<dbReference type="EC" id="6.3.3.1" evidence="12"/>
<dbReference type="Pfam" id="PF16158">
    <property type="entry name" value="N_BRCA1_IG"/>
    <property type="match status" value="1"/>
</dbReference>